<proteinExistence type="predicted"/>
<dbReference type="AlphaFoldDB" id="A0AAW1CRZ5"/>
<feature type="compositionally biased region" description="Polar residues" evidence="1">
    <location>
        <begin position="34"/>
        <end position="43"/>
    </location>
</feature>
<gene>
    <name evidence="3" type="ORF">O3M35_012327</name>
</gene>
<name>A0AAW1CRZ5_9HEMI</name>
<evidence type="ECO:0000313" key="4">
    <source>
        <dbReference type="Proteomes" id="UP001461498"/>
    </source>
</evidence>
<evidence type="ECO:0000256" key="1">
    <source>
        <dbReference type="SAM" id="MobiDB-lite"/>
    </source>
</evidence>
<feature type="compositionally biased region" description="Acidic residues" evidence="1">
    <location>
        <begin position="44"/>
        <end position="68"/>
    </location>
</feature>
<evidence type="ECO:0000256" key="2">
    <source>
        <dbReference type="SAM" id="Phobius"/>
    </source>
</evidence>
<sequence>MIRTADQKRYEPVTLFIKDNITNEIVTDIPEELTTWTQETPSLNDDEQDYTEDDQDDDEEEEEEEEAGTEGTPRILKTEQSTGRTRLYPVGRLWEKARADIWTVLSAAVNCIWSGLSIDCFKFRVMPMVKSLMGYHYSEYEPLMIASREDEEGRRRRPHHLLGLLKVMKGALAGAIGFKTLLLPVLAALAIVAGKSIMLSFASVLISAAAAWSGIKYAADRRIQAAIPDSTHPQYYMM</sequence>
<keyword evidence="2" id="KW-0472">Membrane</keyword>
<organism evidence="3 4">
    <name type="scientific">Rhynocoris fuscipes</name>
    <dbReference type="NCBI Taxonomy" id="488301"/>
    <lineage>
        <taxon>Eukaryota</taxon>
        <taxon>Metazoa</taxon>
        <taxon>Ecdysozoa</taxon>
        <taxon>Arthropoda</taxon>
        <taxon>Hexapoda</taxon>
        <taxon>Insecta</taxon>
        <taxon>Pterygota</taxon>
        <taxon>Neoptera</taxon>
        <taxon>Paraneoptera</taxon>
        <taxon>Hemiptera</taxon>
        <taxon>Heteroptera</taxon>
        <taxon>Panheteroptera</taxon>
        <taxon>Cimicomorpha</taxon>
        <taxon>Reduviidae</taxon>
        <taxon>Harpactorinae</taxon>
        <taxon>Harpactorini</taxon>
        <taxon>Rhynocoris</taxon>
    </lineage>
</organism>
<feature type="transmembrane region" description="Helical" evidence="2">
    <location>
        <begin position="197"/>
        <end position="215"/>
    </location>
</feature>
<protein>
    <submittedName>
        <fullName evidence="3">Uncharacterized protein</fullName>
    </submittedName>
</protein>
<dbReference type="Proteomes" id="UP001461498">
    <property type="component" value="Unassembled WGS sequence"/>
</dbReference>
<dbReference type="EMBL" id="JAPXFL010000009">
    <property type="protein sequence ID" value="KAK9501636.1"/>
    <property type="molecule type" value="Genomic_DNA"/>
</dbReference>
<accession>A0AAW1CRZ5</accession>
<evidence type="ECO:0000313" key="3">
    <source>
        <dbReference type="EMBL" id="KAK9501636.1"/>
    </source>
</evidence>
<keyword evidence="2" id="KW-1133">Transmembrane helix</keyword>
<comment type="caution">
    <text evidence="3">The sequence shown here is derived from an EMBL/GenBank/DDBJ whole genome shotgun (WGS) entry which is preliminary data.</text>
</comment>
<feature type="region of interest" description="Disordered" evidence="1">
    <location>
        <begin position="33"/>
        <end position="80"/>
    </location>
</feature>
<keyword evidence="4" id="KW-1185">Reference proteome</keyword>
<feature type="transmembrane region" description="Helical" evidence="2">
    <location>
        <begin position="171"/>
        <end position="191"/>
    </location>
</feature>
<reference evidence="3 4" key="1">
    <citation type="submission" date="2022-12" db="EMBL/GenBank/DDBJ databases">
        <title>Chromosome-level genome assembly of true bugs.</title>
        <authorList>
            <person name="Ma L."/>
            <person name="Li H."/>
        </authorList>
    </citation>
    <scope>NUCLEOTIDE SEQUENCE [LARGE SCALE GENOMIC DNA]</scope>
    <source>
        <strain evidence="3">Lab_2022b</strain>
    </source>
</reference>
<keyword evidence="2" id="KW-0812">Transmembrane</keyword>